<accession>A0ABZ1YPL6</accession>
<dbReference type="RefSeq" id="WP_329407043.1">
    <property type="nucleotide sequence ID" value="NZ_CP109441.1"/>
</dbReference>
<protein>
    <submittedName>
        <fullName evidence="1">Uncharacterized protein</fullName>
    </submittedName>
</protein>
<name>A0ABZ1YPL6_9NOCA</name>
<keyword evidence="2" id="KW-1185">Reference proteome</keyword>
<proteinExistence type="predicted"/>
<sequence>MQFEVGSLIHVAPEGVSVFRIVEIGVDGDPTKAIVEAVADTPGTYPWPTDLIYAVPAEQP</sequence>
<evidence type="ECO:0000313" key="1">
    <source>
        <dbReference type="EMBL" id="WUV44201.1"/>
    </source>
</evidence>
<dbReference type="Proteomes" id="UP001432062">
    <property type="component" value="Chromosome"/>
</dbReference>
<evidence type="ECO:0000313" key="2">
    <source>
        <dbReference type="Proteomes" id="UP001432062"/>
    </source>
</evidence>
<reference evidence="1" key="1">
    <citation type="submission" date="2022-10" db="EMBL/GenBank/DDBJ databases">
        <title>The complete genomes of actinobacterial strains from the NBC collection.</title>
        <authorList>
            <person name="Joergensen T.S."/>
            <person name="Alvarez Arevalo M."/>
            <person name="Sterndorff E.B."/>
            <person name="Faurdal D."/>
            <person name="Vuksanovic O."/>
            <person name="Mourched A.-S."/>
            <person name="Charusanti P."/>
            <person name="Shaw S."/>
            <person name="Blin K."/>
            <person name="Weber T."/>
        </authorList>
    </citation>
    <scope>NUCLEOTIDE SEQUENCE</scope>
    <source>
        <strain evidence="1">NBC_01482</strain>
    </source>
</reference>
<dbReference type="EMBL" id="CP109441">
    <property type="protein sequence ID" value="WUV44201.1"/>
    <property type="molecule type" value="Genomic_DNA"/>
</dbReference>
<gene>
    <name evidence="1" type="ORF">OG563_34230</name>
</gene>
<organism evidence="1 2">
    <name type="scientific">Nocardia vinacea</name>
    <dbReference type="NCBI Taxonomy" id="96468"/>
    <lineage>
        <taxon>Bacteria</taxon>
        <taxon>Bacillati</taxon>
        <taxon>Actinomycetota</taxon>
        <taxon>Actinomycetes</taxon>
        <taxon>Mycobacteriales</taxon>
        <taxon>Nocardiaceae</taxon>
        <taxon>Nocardia</taxon>
    </lineage>
</organism>